<reference evidence="2" key="1">
    <citation type="journal article" date="2015" name="Nature">
        <title>Complex archaea that bridge the gap between prokaryotes and eukaryotes.</title>
        <authorList>
            <person name="Spang A."/>
            <person name="Saw J.H."/>
            <person name="Jorgensen S.L."/>
            <person name="Zaremba-Niedzwiedzka K."/>
            <person name="Martijn J."/>
            <person name="Lind A.E."/>
            <person name="van Eijk R."/>
            <person name="Schleper C."/>
            <person name="Guy L."/>
            <person name="Ettema T.J."/>
        </authorList>
    </citation>
    <scope>NUCLEOTIDE SEQUENCE</scope>
</reference>
<evidence type="ECO:0000313" key="2">
    <source>
        <dbReference type="EMBL" id="KKM84697.1"/>
    </source>
</evidence>
<name>A0A0F9NTQ7_9ZZZZ</name>
<protein>
    <recommendedName>
        <fullName evidence="3">Scaffolding protein</fullName>
    </recommendedName>
</protein>
<gene>
    <name evidence="2" type="ORF">LCGC14_1296540</name>
</gene>
<feature type="region of interest" description="Disordered" evidence="1">
    <location>
        <begin position="248"/>
        <end position="272"/>
    </location>
</feature>
<evidence type="ECO:0008006" key="3">
    <source>
        <dbReference type="Google" id="ProtNLM"/>
    </source>
</evidence>
<comment type="caution">
    <text evidence="2">The sequence shown here is derived from an EMBL/GenBank/DDBJ whole genome shotgun (WGS) entry which is preliminary data.</text>
</comment>
<dbReference type="EMBL" id="LAZR01007525">
    <property type="protein sequence ID" value="KKM84697.1"/>
    <property type="molecule type" value="Genomic_DNA"/>
</dbReference>
<organism evidence="2">
    <name type="scientific">marine sediment metagenome</name>
    <dbReference type="NCBI Taxonomy" id="412755"/>
    <lineage>
        <taxon>unclassified sequences</taxon>
        <taxon>metagenomes</taxon>
        <taxon>ecological metagenomes</taxon>
    </lineage>
</organism>
<sequence length="288" mass="32062">MNHNSSEALKMNLQLHAEEGPGDPVPQPIDEGSQAIDDGEELTNIFGPEPATGGEKQKEVPGTSQTPQEPAGSESAPKYEIDGVQFDATDIKRWKELEEVDGNKENWKSGLNRRGQELNEQESALKQRETNIVTNQSLLDQYKQFRAVVDANADARTYFEQLVKNPQNAMQPALDKIQAGIDDRFSALDVKDADIRLAKDFKDYDPEVCDKALAEFNPEVSYDVRRLKYYAWKGINLESEIQKRIASGNEGRGPALPPLASGTPQKQIQAYKSPDEAAEAALKYLELQ</sequence>
<accession>A0A0F9NTQ7</accession>
<proteinExistence type="predicted"/>
<evidence type="ECO:0000256" key="1">
    <source>
        <dbReference type="SAM" id="MobiDB-lite"/>
    </source>
</evidence>
<feature type="region of interest" description="Disordered" evidence="1">
    <location>
        <begin position="1"/>
        <end position="84"/>
    </location>
</feature>
<dbReference type="AlphaFoldDB" id="A0A0F9NTQ7"/>